<dbReference type="InterPro" id="IPR001345">
    <property type="entry name" value="PG/BPGM_mutase_AS"/>
</dbReference>
<evidence type="ECO:0000256" key="7">
    <source>
        <dbReference type="PIRSR" id="PIRSR613078-2"/>
    </source>
</evidence>
<dbReference type="OrthoDB" id="354304at2759"/>
<evidence type="ECO:0000256" key="6">
    <source>
        <dbReference type="PIRSR" id="PIRSR613078-1"/>
    </source>
</evidence>
<dbReference type="eggNOG" id="KOG0235">
    <property type="taxonomic scope" value="Eukaryota"/>
</dbReference>
<evidence type="ECO:0000256" key="1">
    <source>
        <dbReference type="ARBA" id="ARBA00000464"/>
    </source>
</evidence>
<feature type="active site" description="Tele-phosphohistidine intermediate" evidence="6">
    <location>
        <position position="10"/>
    </location>
</feature>
<accession>E9FSC8</accession>
<reference evidence="8 9" key="1">
    <citation type="journal article" date="2011" name="Science">
        <title>The ecoresponsive genome of Daphnia pulex.</title>
        <authorList>
            <person name="Colbourne J.K."/>
            <person name="Pfrender M.E."/>
            <person name="Gilbert D."/>
            <person name="Thomas W.K."/>
            <person name="Tucker A."/>
            <person name="Oakley T.H."/>
            <person name="Tokishita S."/>
            <person name="Aerts A."/>
            <person name="Arnold G.J."/>
            <person name="Basu M.K."/>
            <person name="Bauer D.J."/>
            <person name="Caceres C.E."/>
            <person name="Carmel L."/>
            <person name="Casola C."/>
            <person name="Choi J.H."/>
            <person name="Detter J.C."/>
            <person name="Dong Q."/>
            <person name="Dusheyko S."/>
            <person name="Eads B.D."/>
            <person name="Frohlich T."/>
            <person name="Geiler-Samerotte K.A."/>
            <person name="Gerlach D."/>
            <person name="Hatcher P."/>
            <person name="Jogdeo S."/>
            <person name="Krijgsveld J."/>
            <person name="Kriventseva E.V."/>
            <person name="Kultz D."/>
            <person name="Laforsch C."/>
            <person name="Lindquist E."/>
            <person name="Lopez J."/>
            <person name="Manak J.R."/>
            <person name="Muller J."/>
            <person name="Pangilinan J."/>
            <person name="Patwardhan R.P."/>
            <person name="Pitluck S."/>
            <person name="Pritham E.J."/>
            <person name="Rechtsteiner A."/>
            <person name="Rho M."/>
            <person name="Rogozin I.B."/>
            <person name="Sakarya O."/>
            <person name="Salamov A."/>
            <person name="Schaack S."/>
            <person name="Shapiro H."/>
            <person name="Shiga Y."/>
            <person name="Skalitzky C."/>
            <person name="Smith Z."/>
            <person name="Souvorov A."/>
            <person name="Sung W."/>
            <person name="Tang Z."/>
            <person name="Tsuchiya D."/>
            <person name="Tu H."/>
            <person name="Vos H."/>
            <person name="Wang M."/>
            <person name="Wolf Y.I."/>
            <person name="Yamagata H."/>
            <person name="Yamada T."/>
            <person name="Ye Y."/>
            <person name="Shaw J.R."/>
            <person name="Andrews J."/>
            <person name="Crease T.J."/>
            <person name="Tang H."/>
            <person name="Lucas S.M."/>
            <person name="Robertson H.M."/>
            <person name="Bork P."/>
            <person name="Koonin E.V."/>
            <person name="Zdobnov E.M."/>
            <person name="Grigoriev I.V."/>
            <person name="Lynch M."/>
            <person name="Boore J.L."/>
        </authorList>
    </citation>
    <scope>NUCLEOTIDE SEQUENCE [LARGE SCALE GENOMIC DNA]</scope>
</reference>
<feature type="binding site" evidence="7">
    <location>
        <begin position="9"/>
        <end position="16"/>
    </location>
    <ligand>
        <name>substrate</name>
    </ligand>
</feature>
<feature type="binding site" evidence="7">
    <location>
        <position position="59"/>
    </location>
    <ligand>
        <name>substrate</name>
    </ligand>
</feature>
<dbReference type="STRING" id="6669.E9FSC8"/>
<keyword evidence="9" id="KW-1185">Reference proteome</keyword>
<protein>
    <recommendedName>
        <fullName evidence="4">Fructose-2,6-bisphosphatase TIGAR</fullName>
    </recommendedName>
    <alternativeName>
        <fullName evidence="5">TP53-induced glycolysis and apoptosis regulator</fullName>
    </alternativeName>
</protein>
<dbReference type="PANTHER" id="PTHR46517">
    <property type="entry name" value="FRUCTOSE-2,6-BISPHOSPHATASE TIGAR"/>
    <property type="match status" value="1"/>
</dbReference>
<dbReference type="EMBL" id="GL732524">
    <property type="protein sequence ID" value="EFX89857.1"/>
    <property type="molecule type" value="Genomic_DNA"/>
</dbReference>
<dbReference type="Gene3D" id="3.40.50.1240">
    <property type="entry name" value="Phosphoglycerate mutase-like"/>
    <property type="match status" value="1"/>
</dbReference>
<name>E9FSC8_DAPPU</name>
<evidence type="ECO:0000256" key="3">
    <source>
        <dbReference type="ARBA" id="ARBA00038362"/>
    </source>
</evidence>
<dbReference type="OMA" id="PTIQCVC"/>
<proteinExistence type="inferred from homology"/>
<evidence type="ECO:0000313" key="8">
    <source>
        <dbReference type="EMBL" id="EFX89857.1"/>
    </source>
</evidence>
<dbReference type="SMART" id="SM00855">
    <property type="entry name" value="PGAM"/>
    <property type="match status" value="1"/>
</dbReference>
<dbReference type="PhylomeDB" id="E9FSC8"/>
<dbReference type="InParanoid" id="E9FSC8"/>
<dbReference type="InterPro" id="IPR029033">
    <property type="entry name" value="His_PPase_superfam"/>
</dbReference>
<feature type="binding site" evidence="7">
    <location>
        <begin position="100"/>
        <end position="103"/>
    </location>
    <ligand>
        <name>substrate</name>
    </ligand>
</feature>
<dbReference type="GO" id="GO:0005829">
    <property type="term" value="C:cytosol"/>
    <property type="evidence" value="ECO:0000318"/>
    <property type="project" value="GO_Central"/>
</dbReference>
<dbReference type="Pfam" id="PF00300">
    <property type="entry name" value="His_Phos_1"/>
    <property type="match status" value="2"/>
</dbReference>
<keyword evidence="2" id="KW-0378">Hydrolase</keyword>
<evidence type="ECO:0000256" key="4">
    <source>
        <dbReference type="ARBA" id="ARBA00040907"/>
    </source>
</evidence>
<dbReference type="HOGENOM" id="CLU_033323_16_0_1"/>
<dbReference type="InterPro" id="IPR013078">
    <property type="entry name" value="His_Pase_superF_clade-1"/>
</dbReference>
<dbReference type="GO" id="GO:0004331">
    <property type="term" value="F:fructose-2,6-bisphosphate 2-phosphatase activity"/>
    <property type="evidence" value="ECO:0000318"/>
    <property type="project" value="GO_Central"/>
</dbReference>
<dbReference type="PROSITE" id="PS00175">
    <property type="entry name" value="PG_MUTASE"/>
    <property type="match status" value="1"/>
</dbReference>
<dbReference type="Proteomes" id="UP000000305">
    <property type="component" value="Unassembled WGS sequence"/>
</dbReference>
<evidence type="ECO:0000256" key="2">
    <source>
        <dbReference type="ARBA" id="ARBA00022801"/>
    </source>
</evidence>
<dbReference type="KEGG" id="dpx:DAPPUDRAFT_310075"/>
<sequence>MEFKLFLARHGETDHNKGSVIQGQLDIPLSKNGMNQAKLLAKSIHHLQWNEIWTSDLKRSWQTANFLVSDEINHQDDGDNDALLMSKPLSAIQSDIRIRERHYGICQGQSTANLKKMAGEAGVKISNFVPPEAESSEDVRKRAISFFKDLCDRQILLRMDDKESKILVVGHGGWLSEFMTYLALPQTGRSSFTPSELEAVSRITPNTAVSSFEIQLQSDGGVSLIKCLALHDKSHLTSPVCSDELAV</sequence>
<dbReference type="GO" id="GO:0043456">
    <property type="term" value="P:regulation of pentose-phosphate shunt"/>
    <property type="evidence" value="ECO:0000318"/>
    <property type="project" value="GO_Central"/>
</dbReference>
<dbReference type="GO" id="GO:0045820">
    <property type="term" value="P:negative regulation of glycolytic process"/>
    <property type="evidence" value="ECO:0000318"/>
    <property type="project" value="GO_Central"/>
</dbReference>
<comment type="similarity">
    <text evidence="3">Belongs to the phosphoglycerate mutase family.</text>
</comment>
<gene>
    <name evidence="8" type="ORF">DAPPUDRAFT_310075</name>
</gene>
<feature type="active site" description="Proton donor/acceptor" evidence="6">
    <location>
        <position position="100"/>
    </location>
</feature>
<dbReference type="SUPFAM" id="SSF53254">
    <property type="entry name" value="Phosphoglycerate mutase-like"/>
    <property type="match status" value="1"/>
</dbReference>
<evidence type="ECO:0000313" key="9">
    <source>
        <dbReference type="Proteomes" id="UP000000305"/>
    </source>
</evidence>
<organism evidence="8 9">
    <name type="scientific">Daphnia pulex</name>
    <name type="common">Water flea</name>
    <dbReference type="NCBI Taxonomy" id="6669"/>
    <lineage>
        <taxon>Eukaryota</taxon>
        <taxon>Metazoa</taxon>
        <taxon>Ecdysozoa</taxon>
        <taxon>Arthropoda</taxon>
        <taxon>Crustacea</taxon>
        <taxon>Branchiopoda</taxon>
        <taxon>Diplostraca</taxon>
        <taxon>Cladocera</taxon>
        <taxon>Anomopoda</taxon>
        <taxon>Daphniidae</taxon>
        <taxon>Daphnia</taxon>
    </lineage>
</organism>
<comment type="catalytic activity">
    <reaction evidence="1">
        <text>beta-D-fructose 2,6-bisphosphate + H2O = beta-D-fructose 6-phosphate + phosphate</text>
        <dbReference type="Rhea" id="RHEA:17289"/>
        <dbReference type="ChEBI" id="CHEBI:15377"/>
        <dbReference type="ChEBI" id="CHEBI:43474"/>
        <dbReference type="ChEBI" id="CHEBI:57634"/>
        <dbReference type="ChEBI" id="CHEBI:58579"/>
        <dbReference type="EC" id="3.1.3.46"/>
    </reaction>
</comment>
<dbReference type="AlphaFoldDB" id="E9FSC8"/>
<dbReference type="PANTHER" id="PTHR46517:SF1">
    <property type="entry name" value="FRUCTOSE-2,6-BISPHOSPHATASE TIGAR"/>
    <property type="match status" value="1"/>
</dbReference>
<evidence type="ECO:0000256" key="5">
    <source>
        <dbReference type="ARBA" id="ARBA00042275"/>
    </source>
</evidence>
<dbReference type="CDD" id="cd07067">
    <property type="entry name" value="HP_PGM_like"/>
    <property type="match status" value="1"/>
</dbReference>
<dbReference type="InterPro" id="IPR051695">
    <property type="entry name" value="Phosphoglycerate_Mutase"/>
</dbReference>